<comment type="caution">
    <text evidence="2">The sequence shown here is derived from an EMBL/GenBank/DDBJ whole genome shotgun (WGS) entry which is preliminary data.</text>
</comment>
<dbReference type="InterPro" id="IPR052018">
    <property type="entry name" value="PHP_domain"/>
</dbReference>
<gene>
    <name evidence="2" type="ORF">IAB71_02470</name>
</gene>
<dbReference type="InterPro" id="IPR016195">
    <property type="entry name" value="Pol/histidinol_Pase-like"/>
</dbReference>
<dbReference type="Pfam" id="PF13263">
    <property type="entry name" value="PHP_C"/>
    <property type="match status" value="1"/>
</dbReference>
<accession>A0A9D1P1A8</accession>
<organism evidence="2 3">
    <name type="scientific">Candidatus Scatomonas pullistercoris</name>
    <dbReference type="NCBI Taxonomy" id="2840920"/>
    <lineage>
        <taxon>Bacteria</taxon>
        <taxon>Bacillati</taxon>
        <taxon>Bacillota</taxon>
        <taxon>Clostridia</taxon>
        <taxon>Lachnospirales</taxon>
        <taxon>Lachnospiraceae</taxon>
        <taxon>Lachnospiraceae incertae sedis</taxon>
        <taxon>Candidatus Scatomonas</taxon>
    </lineage>
</organism>
<dbReference type="InterPro" id="IPR003141">
    <property type="entry name" value="Pol/His_phosphatase_N"/>
</dbReference>
<dbReference type="GO" id="GO:0035312">
    <property type="term" value="F:5'-3' DNA exonuclease activity"/>
    <property type="evidence" value="ECO:0007669"/>
    <property type="project" value="TreeGrafter"/>
</dbReference>
<feature type="domain" description="Polymerase/histidinol phosphatase N-terminal" evidence="1">
    <location>
        <begin position="3"/>
        <end position="73"/>
    </location>
</feature>
<dbReference type="Gene3D" id="3.20.20.140">
    <property type="entry name" value="Metal-dependent hydrolases"/>
    <property type="match status" value="1"/>
</dbReference>
<dbReference type="Proteomes" id="UP000824169">
    <property type="component" value="Unassembled WGS sequence"/>
</dbReference>
<reference evidence="2" key="1">
    <citation type="submission" date="2020-10" db="EMBL/GenBank/DDBJ databases">
        <authorList>
            <person name="Gilroy R."/>
        </authorList>
    </citation>
    <scope>NUCLEOTIDE SEQUENCE</scope>
    <source>
        <strain evidence="2">CHK188-20938</strain>
    </source>
</reference>
<dbReference type="Pfam" id="PF02811">
    <property type="entry name" value="PHP"/>
    <property type="match status" value="1"/>
</dbReference>
<dbReference type="EMBL" id="DVOO01000009">
    <property type="protein sequence ID" value="HIV24645.1"/>
    <property type="molecule type" value="Genomic_DNA"/>
</dbReference>
<dbReference type="GO" id="GO:0004534">
    <property type="term" value="F:5'-3' RNA exonuclease activity"/>
    <property type="evidence" value="ECO:0007669"/>
    <property type="project" value="TreeGrafter"/>
</dbReference>
<dbReference type="InterPro" id="IPR004013">
    <property type="entry name" value="PHP_dom"/>
</dbReference>
<protein>
    <submittedName>
        <fullName evidence="2">PHP domain-containing protein</fullName>
    </submittedName>
</protein>
<evidence type="ECO:0000313" key="3">
    <source>
        <dbReference type="Proteomes" id="UP000824169"/>
    </source>
</evidence>
<name>A0A9D1P1A8_9FIRM</name>
<reference evidence="2" key="2">
    <citation type="journal article" date="2021" name="PeerJ">
        <title>Extensive microbial diversity within the chicken gut microbiome revealed by metagenomics and culture.</title>
        <authorList>
            <person name="Gilroy R."/>
            <person name="Ravi A."/>
            <person name="Getino M."/>
            <person name="Pursley I."/>
            <person name="Horton D.L."/>
            <person name="Alikhan N.F."/>
            <person name="Baker D."/>
            <person name="Gharbi K."/>
            <person name="Hall N."/>
            <person name="Watson M."/>
            <person name="Adriaenssens E.M."/>
            <person name="Foster-Nyarko E."/>
            <person name="Jarju S."/>
            <person name="Secka A."/>
            <person name="Antonio M."/>
            <person name="Oren A."/>
            <person name="Chaudhuri R.R."/>
            <person name="La Ragione R."/>
            <person name="Hildebrand F."/>
            <person name="Pallen M.J."/>
        </authorList>
    </citation>
    <scope>NUCLEOTIDE SEQUENCE</scope>
    <source>
        <strain evidence="2">CHK188-20938</strain>
    </source>
</reference>
<evidence type="ECO:0000313" key="2">
    <source>
        <dbReference type="EMBL" id="HIV24645.1"/>
    </source>
</evidence>
<sequence>MKFDMHCHTKEGSTDGRVMIEEYIRRLRGMGFGGMMVTDHNSYDGYREWKNSLKGKEYTDFVVLKGIEYDTLDCGHMLVVMPVGVKLRILEMRGLPIALLVKIVHRYGGILGPAHPYGEKYLSVFTTRERKRKYSRQGNKKLIEQFDFIEIYNACERDEINIKAAKLAKKYGRPGFGGSDAHKLECIGKGWADLPDTIKNENDLIAFVKSSPEIRCGGSFYNKTVRDKLGKWNVIRIDSFFLYNKMGAFGKFLKRRKELKKLYPEYKDTMKGEEEPEVSLDMRNMQNL</sequence>
<dbReference type="SUPFAM" id="SSF89550">
    <property type="entry name" value="PHP domain-like"/>
    <property type="match status" value="1"/>
</dbReference>
<dbReference type="PANTHER" id="PTHR42924">
    <property type="entry name" value="EXONUCLEASE"/>
    <property type="match status" value="1"/>
</dbReference>
<dbReference type="PANTHER" id="PTHR42924:SF3">
    <property type="entry name" value="POLYMERASE_HISTIDINOL PHOSPHATASE N-TERMINAL DOMAIN-CONTAINING PROTEIN"/>
    <property type="match status" value="1"/>
</dbReference>
<proteinExistence type="predicted"/>
<dbReference type="CDD" id="cd07432">
    <property type="entry name" value="PHP_HisPPase"/>
    <property type="match status" value="1"/>
</dbReference>
<evidence type="ECO:0000259" key="1">
    <source>
        <dbReference type="SMART" id="SM00481"/>
    </source>
</evidence>
<dbReference type="SMART" id="SM00481">
    <property type="entry name" value="POLIIIAc"/>
    <property type="match status" value="1"/>
</dbReference>
<dbReference type="AlphaFoldDB" id="A0A9D1P1A8"/>